<dbReference type="OrthoDB" id="9781890at2"/>
<dbReference type="eggNOG" id="COG1879">
    <property type="taxonomic scope" value="Bacteria"/>
</dbReference>
<evidence type="ECO:0000313" key="5">
    <source>
        <dbReference type="EMBL" id="KEZ78701.1"/>
    </source>
</evidence>
<organism evidence="5 6">
    <name type="scientific">Salinisphaera hydrothermalis (strain C41B8)</name>
    <dbReference type="NCBI Taxonomy" id="1304275"/>
    <lineage>
        <taxon>Bacteria</taxon>
        <taxon>Pseudomonadati</taxon>
        <taxon>Pseudomonadota</taxon>
        <taxon>Gammaproteobacteria</taxon>
        <taxon>Salinisphaerales</taxon>
        <taxon>Salinisphaeraceae</taxon>
        <taxon>Salinisphaera</taxon>
    </lineage>
</organism>
<dbReference type="EMBL" id="APNK01000003">
    <property type="protein sequence ID" value="KEZ78701.1"/>
    <property type="molecule type" value="Genomic_DNA"/>
</dbReference>
<dbReference type="GO" id="GO:0055085">
    <property type="term" value="P:transmembrane transport"/>
    <property type="evidence" value="ECO:0007669"/>
    <property type="project" value="UniProtKB-ARBA"/>
</dbReference>
<dbReference type="PANTHER" id="PTHR30036:SF7">
    <property type="entry name" value="ABC TRANSPORTER PERIPLASMIC-BINDING PROTEIN YPHF"/>
    <property type="match status" value="1"/>
</dbReference>
<keyword evidence="3" id="KW-0732">Signal</keyword>
<sequence>MSRFASCKRWAVLGGTALALTLSAPVWAKQYTVAFVPKLVGIPYFAAMKKGMDKAGKQFDLKVIYQGPSSADVAQQVNIVSSLINQGVDAIGVAANSPTAFGPMVKKARAKHIVFYSTDSQVEAKGNQLRVSQVNDKALGYKVIDVLAEELKASKGAAKGKIAFVSGGSTATNLNTWIKFMKQRLKDKYPNIKLVDVQYGGEDVTKATNITNQLISAYPDLDGIVGINTTAVPGAAQAVLTSGKKGQIVVTGITDPNTIRPYVMNGTVNKVVLWNPVDLGYLTGWGVKQILDGKQFKPVNEVPGLDHKIKYDAKTKTLLLGPPMVIDKSNIQLDF</sequence>
<feature type="domain" description="Periplasmic binding protein" evidence="4">
    <location>
        <begin position="33"/>
        <end position="295"/>
    </location>
</feature>
<evidence type="ECO:0000313" key="6">
    <source>
        <dbReference type="Proteomes" id="UP000028302"/>
    </source>
</evidence>
<dbReference type="RefSeq" id="WP_037334265.1">
    <property type="nucleotide sequence ID" value="NZ_APNK01000003.1"/>
</dbReference>
<evidence type="ECO:0000256" key="2">
    <source>
        <dbReference type="ARBA" id="ARBA00007639"/>
    </source>
</evidence>
<dbReference type="GO" id="GO:0030246">
    <property type="term" value="F:carbohydrate binding"/>
    <property type="evidence" value="ECO:0007669"/>
    <property type="project" value="TreeGrafter"/>
</dbReference>
<dbReference type="PATRIC" id="fig|1304275.5.peg.765"/>
<keyword evidence="5" id="KW-0813">Transport</keyword>
<evidence type="ECO:0000256" key="1">
    <source>
        <dbReference type="ARBA" id="ARBA00004418"/>
    </source>
</evidence>
<comment type="similarity">
    <text evidence="2">Belongs to the bacterial solute-binding protein 2 family.</text>
</comment>
<keyword evidence="6" id="KW-1185">Reference proteome</keyword>
<protein>
    <submittedName>
        <fullName evidence="5">ABC-type sugar transport system periplasmic component-like protein</fullName>
    </submittedName>
</protein>
<accession>A0A084IPR7</accession>
<dbReference type="CDD" id="cd06302">
    <property type="entry name" value="PBP1_LsrB_Quorum_Sensing-like"/>
    <property type="match status" value="1"/>
</dbReference>
<name>A0A084IPR7_SALHC</name>
<gene>
    <name evidence="5" type="ORF">C41B8_03761</name>
</gene>
<dbReference type="GO" id="GO:0030288">
    <property type="term" value="C:outer membrane-bounded periplasmic space"/>
    <property type="evidence" value="ECO:0007669"/>
    <property type="project" value="TreeGrafter"/>
</dbReference>
<dbReference type="Pfam" id="PF13407">
    <property type="entry name" value="Peripla_BP_4"/>
    <property type="match status" value="1"/>
</dbReference>
<dbReference type="Gene3D" id="3.40.50.2300">
    <property type="match status" value="2"/>
</dbReference>
<reference evidence="5 6" key="1">
    <citation type="submission" date="2013-03" db="EMBL/GenBank/DDBJ databases">
        <title>Salinisphaera hydrothermalis C41B8 Genome Sequencing.</title>
        <authorList>
            <person name="Li C."/>
            <person name="Lai Q."/>
            <person name="Shao Z."/>
        </authorList>
    </citation>
    <scope>NUCLEOTIDE SEQUENCE [LARGE SCALE GENOMIC DNA]</scope>
    <source>
        <strain evidence="5 6">C41B8</strain>
    </source>
</reference>
<dbReference type="SUPFAM" id="SSF53822">
    <property type="entry name" value="Periplasmic binding protein-like I"/>
    <property type="match status" value="1"/>
</dbReference>
<dbReference type="InterPro" id="IPR025997">
    <property type="entry name" value="SBP_2_dom"/>
</dbReference>
<dbReference type="Proteomes" id="UP000028302">
    <property type="component" value="Unassembled WGS sequence"/>
</dbReference>
<dbReference type="InterPro" id="IPR028082">
    <property type="entry name" value="Peripla_BP_I"/>
</dbReference>
<dbReference type="InterPro" id="IPR050555">
    <property type="entry name" value="Bact_Solute-Bind_Prot2"/>
</dbReference>
<comment type="subcellular location">
    <subcellularLocation>
        <location evidence="1">Periplasm</location>
    </subcellularLocation>
</comment>
<dbReference type="AlphaFoldDB" id="A0A084IPR7"/>
<evidence type="ECO:0000259" key="4">
    <source>
        <dbReference type="Pfam" id="PF13407"/>
    </source>
</evidence>
<feature type="chain" id="PRO_5001776569" evidence="3">
    <location>
        <begin position="29"/>
        <end position="335"/>
    </location>
</feature>
<feature type="signal peptide" evidence="3">
    <location>
        <begin position="1"/>
        <end position="28"/>
    </location>
</feature>
<comment type="caution">
    <text evidence="5">The sequence shown here is derived from an EMBL/GenBank/DDBJ whole genome shotgun (WGS) entry which is preliminary data.</text>
</comment>
<evidence type="ECO:0000256" key="3">
    <source>
        <dbReference type="SAM" id="SignalP"/>
    </source>
</evidence>
<proteinExistence type="inferred from homology"/>
<dbReference type="STRING" id="1304275.C41B8_03761"/>
<dbReference type="PANTHER" id="PTHR30036">
    <property type="entry name" value="D-XYLOSE-BINDING PERIPLASMIC PROTEIN"/>
    <property type="match status" value="1"/>
</dbReference>
<keyword evidence="5" id="KW-0762">Sugar transport</keyword>